<proteinExistence type="predicted"/>
<keyword evidence="1" id="KW-0472">Membrane</keyword>
<evidence type="ECO:0000256" key="1">
    <source>
        <dbReference type="SAM" id="Phobius"/>
    </source>
</evidence>
<evidence type="ECO:0000313" key="2">
    <source>
        <dbReference type="EMBL" id="MBE9211726.1"/>
    </source>
</evidence>
<dbReference type="EMBL" id="JADEWL010000006">
    <property type="protein sequence ID" value="MBE9211726.1"/>
    <property type="molecule type" value="Genomic_DNA"/>
</dbReference>
<protein>
    <submittedName>
        <fullName evidence="2">Uncharacterized protein</fullName>
    </submittedName>
</protein>
<evidence type="ECO:0000313" key="3">
    <source>
        <dbReference type="Proteomes" id="UP000620559"/>
    </source>
</evidence>
<feature type="transmembrane region" description="Helical" evidence="1">
    <location>
        <begin position="29"/>
        <end position="49"/>
    </location>
</feature>
<gene>
    <name evidence="2" type="ORF">IQ247_03170</name>
</gene>
<dbReference type="AlphaFoldDB" id="A0A8J7JYV7"/>
<sequence>MLPKKTQSLVKTIIIYNNKQQDGFTVNQMLIGLIVIGVVVGVAITLVLPRGQNSDLIKKAATENLINFSKQAELKPGECVNQDSDNNGYVDCTAKDEKAQLISLECAYDKRGKSCKIK</sequence>
<keyword evidence="1" id="KW-1133">Transmembrane helix</keyword>
<reference evidence="2" key="1">
    <citation type="submission" date="2020-10" db="EMBL/GenBank/DDBJ databases">
        <authorList>
            <person name="Castelo-Branco R."/>
            <person name="Eusebio N."/>
            <person name="Adriana R."/>
            <person name="Vieira A."/>
            <person name="Brugerolle De Fraissinette N."/>
            <person name="Rezende De Castro R."/>
            <person name="Schneider M.P."/>
            <person name="Vasconcelos V."/>
            <person name="Leao P.N."/>
        </authorList>
    </citation>
    <scope>NUCLEOTIDE SEQUENCE</scope>
    <source>
        <strain evidence="2">LEGE 06105</strain>
    </source>
</reference>
<organism evidence="2 3">
    <name type="scientific">Plectonema cf. radiosum LEGE 06105</name>
    <dbReference type="NCBI Taxonomy" id="945769"/>
    <lineage>
        <taxon>Bacteria</taxon>
        <taxon>Bacillati</taxon>
        <taxon>Cyanobacteriota</taxon>
        <taxon>Cyanophyceae</taxon>
        <taxon>Oscillatoriophycideae</taxon>
        <taxon>Oscillatoriales</taxon>
        <taxon>Microcoleaceae</taxon>
        <taxon>Plectonema</taxon>
    </lineage>
</organism>
<keyword evidence="1" id="KW-0812">Transmembrane</keyword>
<keyword evidence="3" id="KW-1185">Reference proteome</keyword>
<comment type="caution">
    <text evidence="2">The sequence shown here is derived from an EMBL/GenBank/DDBJ whole genome shotgun (WGS) entry which is preliminary data.</text>
</comment>
<dbReference type="Proteomes" id="UP000620559">
    <property type="component" value="Unassembled WGS sequence"/>
</dbReference>
<accession>A0A8J7JYV7</accession>
<name>A0A8J7JYV7_9CYAN</name>
<dbReference type="RefSeq" id="WP_193916965.1">
    <property type="nucleotide sequence ID" value="NZ_JADEWL010000006.1"/>
</dbReference>